<comment type="caution">
    <text evidence="1">The sequence shown here is derived from an EMBL/GenBank/DDBJ whole genome shotgun (WGS) entry which is preliminary data.</text>
</comment>
<accession>A0A2W5BY23</accession>
<reference evidence="1 2" key="1">
    <citation type="submission" date="2017-08" db="EMBL/GenBank/DDBJ databases">
        <title>Infants hospitalized years apart are colonized by the same room-sourced microbial strains.</title>
        <authorList>
            <person name="Brooks B."/>
            <person name="Olm M.R."/>
            <person name="Firek B.A."/>
            <person name="Baker R."/>
            <person name="Thomas B.C."/>
            <person name="Morowitz M.J."/>
            <person name="Banfield J.F."/>
        </authorList>
    </citation>
    <scope>NUCLEOTIDE SEQUENCE [LARGE SCALE GENOMIC DNA]</scope>
    <source>
        <strain evidence="1">S2_018_000_R2_101</strain>
    </source>
</reference>
<dbReference type="Proteomes" id="UP000249066">
    <property type="component" value="Unassembled WGS sequence"/>
</dbReference>
<name>A0A2W5BY23_9SPHN</name>
<dbReference type="EMBL" id="QFNN01000186">
    <property type="protein sequence ID" value="PZO86628.1"/>
    <property type="molecule type" value="Genomic_DNA"/>
</dbReference>
<evidence type="ECO:0000313" key="2">
    <source>
        <dbReference type="Proteomes" id="UP000249066"/>
    </source>
</evidence>
<evidence type="ECO:0000313" key="1">
    <source>
        <dbReference type="EMBL" id="PZO86628.1"/>
    </source>
</evidence>
<proteinExistence type="predicted"/>
<sequence>MSMKDEIKACLIASMEAMLDPYMAENGFARRAKSLVYKREYQGSTQSIDVEVQIHPKDNPNAAAAVYPIMEVHVPAVDRVLEDMIGGNLGLLEGVTKGLSNQPIEFTAQKAEKARWYVYQPDSVPEIVQGIRSFMERWTMPFLDVYATPEDIVAADEREDGRMVADRAHRMRVVAAALVCNRKTYAQALMEKRLGALGARRRYQQVYDYIEQAA</sequence>
<gene>
    <name evidence="1" type="ORF">DI623_16125</name>
</gene>
<protein>
    <submittedName>
        <fullName evidence="1">Uncharacterized protein</fullName>
    </submittedName>
</protein>
<dbReference type="AlphaFoldDB" id="A0A2W5BY23"/>
<organism evidence="1 2">
    <name type="scientific">Sphingomonas sanxanigenens</name>
    <dbReference type="NCBI Taxonomy" id="397260"/>
    <lineage>
        <taxon>Bacteria</taxon>
        <taxon>Pseudomonadati</taxon>
        <taxon>Pseudomonadota</taxon>
        <taxon>Alphaproteobacteria</taxon>
        <taxon>Sphingomonadales</taxon>
        <taxon>Sphingomonadaceae</taxon>
        <taxon>Sphingomonas</taxon>
    </lineage>
</organism>